<dbReference type="Proteomes" id="UP000622890">
    <property type="component" value="Unassembled WGS sequence"/>
</dbReference>
<feature type="compositionally biased region" description="Low complexity" evidence="1">
    <location>
        <begin position="206"/>
        <end position="224"/>
    </location>
</feature>
<organism evidence="2 3">
    <name type="scientific">Noviherbaspirillum pedocola</name>
    <dbReference type="NCBI Taxonomy" id="2801341"/>
    <lineage>
        <taxon>Bacteria</taxon>
        <taxon>Pseudomonadati</taxon>
        <taxon>Pseudomonadota</taxon>
        <taxon>Betaproteobacteria</taxon>
        <taxon>Burkholderiales</taxon>
        <taxon>Oxalobacteraceae</taxon>
        <taxon>Noviherbaspirillum</taxon>
    </lineage>
</organism>
<feature type="compositionally biased region" description="Polar residues" evidence="1">
    <location>
        <begin position="196"/>
        <end position="205"/>
    </location>
</feature>
<keyword evidence="3" id="KW-1185">Reference proteome</keyword>
<comment type="caution">
    <text evidence="2">The sequence shown here is derived from an EMBL/GenBank/DDBJ whole genome shotgun (WGS) entry which is preliminary data.</text>
</comment>
<sequence>MSGLAYLLEARVMADTQKLRAVIAQVMKQLGSAGKKFKDEESRRTLLPALLRLEAITLDEAQPVLARLLGTAASSSGRYTLQDLQRASRALGVEDEPVAALAQGSSAPTSTASSASLSSTSSTSLLVPSEATVTPAPRPGYTRIVEAPVSSGMTGRPVPSTSRKMNSDWQQAQKTIKPGRPAPVLSSAPVVVTAAQEETSAASQGKSAATTSSNATWNTKNTATQGATPFATASGASASPQDMGKGKPGQAQASPAGNDGGQKNRKDDTGASKKTKGKANVKAATPKQQWFALIKDAGALQDLKRLATDPAVLNARDGAGKQQRGGLFHALVAGRSDVVAWLMAPETGYRLEQKVGPLLNAVCEVIDLVGDAQLQAIACFIDSLNTTASAELSTFFKERPALIAGVQNLLKKRGWSPPDRRKRMRHQTVA</sequence>
<feature type="region of interest" description="Disordered" evidence="1">
    <location>
        <begin position="101"/>
        <end position="184"/>
    </location>
</feature>
<dbReference type="EMBL" id="JAEPBG010000002">
    <property type="protein sequence ID" value="MBK4734374.1"/>
    <property type="molecule type" value="Genomic_DNA"/>
</dbReference>
<evidence type="ECO:0000313" key="3">
    <source>
        <dbReference type="Proteomes" id="UP000622890"/>
    </source>
</evidence>
<gene>
    <name evidence="2" type="ORF">JJB74_07145</name>
</gene>
<reference evidence="2" key="1">
    <citation type="submission" date="2021-01" db="EMBL/GenBank/DDBJ databases">
        <title>Genome sequence of strain Noviherbaspirillum sp. DKR-6.</title>
        <authorList>
            <person name="Chaudhary D.K."/>
        </authorList>
    </citation>
    <scope>NUCLEOTIDE SEQUENCE</scope>
    <source>
        <strain evidence="2">DKR-6</strain>
    </source>
</reference>
<dbReference type="AlphaFoldDB" id="A0A934SRW5"/>
<evidence type="ECO:0000313" key="2">
    <source>
        <dbReference type="EMBL" id="MBK4734374.1"/>
    </source>
</evidence>
<evidence type="ECO:0000256" key="1">
    <source>
        <dbReference type="SAM" id="MobiDB-lite"/>
    </source>
</evidence>
<feature type="region of interest" description="Disordered" evidence="1">
    <location>
        <begin position="196"/>
        <end position="283"/>
    </location>
</feature>
<protein>
    <submittedName>
        <fullName evidence="2">Uncharacterized protein</fullName>
    </submittedName>
</protein>
<proteinExistence type="predicted"/>
<feature type="compositionally biased region" description="Polar residues" evidence="1">
    <location>
        <begin position="159"/>
        <end position="174"/>
    </location>
</feature>
<name>A0A934SRW5_9BURK</name>
<dbReference type="RefSeq" id="WP_200591126.1">
    <property type="nucleotide sequence ID" value="NZ_JAEPBG010000002.1"/>
</dbReference>
<feature type="compositionally biased region" description="Basic and acidic residues" evidence="1">
    <location>
        <begin position="262"/>
        <end position="271"/>
    </location>
</feature>
<feature type="compositionally biased region" description="Low complexity" evidence="1">
    <location>
        <begin position="105"/>
        <end position="126"/>
    </location>
</feature>
<accession>A0A934SRW5</accession>